<keyword evidence="4" id="KW-1185">Reference proteome</keyword>
<reference evidence="3 4" key="1">
    <citation type="submission" date="2019-12" db="EMBL/GenBank/DDBJ databases">
        <title>Auraticoccus cholistani sp. nov., an actinomycete isolated from soil of Cholistan desert.</title>
        <authorList>
            <person name="Cheema M.T."/>
        </authorList>
    </citation>
    <scope>NUCLEOTIDE SEQUENCE [LARGE SCALE GENOMIC DNA]</scope>
    <source>
        <strain evidence="3 4">F435</strain>
    </source>
</reference>
<dbReference type="AlphaFoldDB" id="A0A6A9UXW4"/>
<organism evidence="3 4">
    <name type="scientific">Auraticoccus cholistanensis</name>
    <dbReference type="NCBI Taxonomy" id="2656650"/>
    <lineage>
        <taxon>Bacteria</taxon>
        <taxon>Bacillati</taxon>
        <taxon>Actinomycetota</taxon>
        <taxon>Actinomycetes</taxon>
        <taxon>Propionibacteriales</taxon>
        <taxon>Propionibacteriaceae</taxon>
        <taxon>Auraticoccus</taxon>
    </lineage>
</organism>
<proteinExistence type="predicted"/>
<evidence type="ECO:0000256" key="1">
    <source>
        <dbReference type="ARBA" id="ARBA00022729"/>
    </source>
</evidence>
<evidence type="ECO:0000259" key="2">
    <source>
        <dbReference type="SMART" id="SM00062"/>
    </source>
</evidence>
<protein>
    <submittedName>
        <fullName evidence="3">Transporter substrate-binding domain-containing protein</fullName>
    </submittedName>
</protein>
<sequence length="266" mass="28329">MKPRTDDVARSAPRKVLARAVALLGATVLVATGCSGSSGKLIEEGTLIAASSGEYRPFSYYEGDQLVGFDKDVADAVAAEMGLQSRTETGRFDTLVQGLQSRRYDVIIGSMTPTPERDEAVDFTDGYYTSGAQMFVREDSDCTDPAAMDAPTIGVASGTTYQTWLEEEGLAGEISTYGSDITALADLSAGRLDGVVTDKLVGLNQINEAGQALRTCGELLYTEEPAFAVRDGNTELVEELNAALAAIKEDGTYAQLSEKWFGEDIS</sequence>
<keyword evidence="1" id="KW-0732">Signal</keyword>
<dbReference type="Pfam" id="PF00497">
    <property type="entry name" value="SBP_bac_3"/>
    <property type="match status" value="1"/>
</dbReference>
<feature type="domain" description="Solute-binding protein family 3/N-terminal" evidence="2">
    <location>
        <begin position="46"/>
        <end position="264"/>
    </location>
</feature>
<dbReference type="RefSeq" id="WP_156610118.1">
    <property type="nucleotide sequence ID" value="NZ_WPCU01000007.1"/>
</dbReference>
<name>A0A6A9UXW4_9ACTN</name>
<comment type="caution">
    <text evidence="3">The sequence shown here is derived from an EMBL/GenBank/DDBJ whole genome shotgun (WGS) entry which is preliminary data.</text>
</comment>
<dbReference type="PROSITE" id="PS51257">
    <property type="entry name" value="PROKAR_LIPOPROTEIN"/>
    <property type="match status" value="1"/>
</dbReference>
<dbReference type="PANTHER" id="PTHR35936:SF19">
    <property type="entry name" value="AMINO-ACID-BINDING PROTEIN YXEM-RELATED"/>
    <property type="match status" value="1"/>
</dbReference>
<gene>
    <name evidence="3" type="ORF">GC722_11020</name>
</gene>
<dbReference type="Gene3D" id="3.40.190.10">
    <property type="entry name" value="Periplasmic binding protein-like II"/>
    <property type="match status" value="2"/>
</dbReference>
<evidence type="ECO:0000313" key="4">
    <source>
        <dbReference type="Proteomes" id="UP000435304"/>
    </source>
</evidence>
<evidence type="ECO:0000313" key="3">
    <source>
        <dbReference type="EMBL" id="MVA76552.1"/>
    </source>
</evidence>
<dbReference type="PANTHER" id="PTHR35936">
    <property type="entry name" value="MEMBRANE-BOUND LYTIC MUREIN TRANSGLYCOSYLASE F"/>
    <property type="match status" value="1"/>
</dbReference>
<dbReference type="InterPro" id="IPR001638">
    <property type="entry name" value="Solute-binding_3/MltF_N"/>
</dbReference>
<dbReference type="EMBL" id="WPCU01000007">
    <property type="protein sequence ID" value="MVA76552.1"/>
    <property type="molecule type" value="Genomic_DNA"/>
</dbReference>
<accession>A0A6A9UXW4</accession>
<dbReference type="Proteomes" id="UP000435304">
    <property type="component" value="Unassembled WGS sequence"/>
</dbReference>
<dbReference type="SUPFAM" id="SSF53850">
    <property type="entry name" value="Periplasmic binding protein-like II"/>
    <property type="match status" value="1"/>
</dbReference>
<dbReference type="SMART" id="SM00062">
    <property type="entry name" value="PBPb"/>
    <property type="match status" value="1"/>
</dbReference>